<dbReference type="AlphaFoldDB" id="A0A7W6CSE5"/>
<dbReference type="RefSeq" id="WP_183901786.1">
    <property type="nucleotide sequence ID" value="NZ_JACIDW010000016.1"/>
</dbReference>
<keyword evidence="2" id="KW-1185">Reference proteome</keyword>
<protein>
    <submittedName>
        <fullName evidence="1">Putative transcriptional regulator</fullName>
    </submittedName>
</protein>
<sequence>MTMLSFQVSKDVERKVADIAAESGRTVEDLLSDMTARMVRDFEARQTFEAMSERGRGDVDKALDLLRKPDRS</sequence>
<evidence type="ECO:0000313" key="2">
    <source>
        <dbReference type="Proteomes" id="UP000582090"/>
    </source>
</evidence>
<organism evidence="1 2">
    <name type="scientific">Rhizobium metallidurans</name>
    <dbReference type="NCBI Taxonomy" id="1265931"/>
    <lineage>
        <taxon>Bacteria</taxon>
        <taxon>Pseudomonadati</taxon>
        <taxon>Pseudomonadota</taxon>
        <taxon>Alphaproteobacteria</taxon>
        <taxon>Hyphomicrobiales</taxon>
        <taxon>Rhizobiaceae</taxon>
        <taxon>Rhizobium/Agrobacterium group</taxon>
        <taxon>Rhizobium</taxon>
    </lineage>
</organism>
<gene>
    <name evidence="1" type="ORF">GGQ67_003970</name>
</gene>
<comment type="caution">
    <text evidence="1">The sequence shown here is derived from an EMBL/GenBank/DDBJ whole genome shotgun (WGS) entry which is preliminary data.</text>
</comment>
<proteinExistence type="predicted"/>
<reference evidence="1 2" key="1">
    <citation type="submission" date="2020-08" db="EMBL/GenBank/DDBJ databases">
        <title>Genomic Encyclopedia of Type Strains, Phase IV (KMG-IV): sequencing the most valuable type-strain genomes for metagenomic binning, comparative biology and taxonomic classification.</title>
        <authorList>
            <person name="Goeker M."/>
        </authorList>
    </citation>
    <scope>NUCLEOTIDE SEQUENCE [LARGE SCALE GENOMIC DNA]</scope>
    <source>
        <strain evidence="1 2">DSM 26575</strain>
    </source>
</reference>
<dbReference type="EMBL" id="JACIDW010000016">
    <property type="protein sequence ID" value="MBB3966283.1"/>
    <property type="molecule type" value="Genomic_DNA"/>
</dbReference>
<accession>A0A7W6CSE5</accession>
<name>A0A7W6CSE5_9HYPH</name>
<dbReference type="Proteomes" id="UP000582090">
    <property type="component" value="Unassembled WGS sequence"/>
</dbReference>
<evidence type="ECO:0000313" key="1">
    <source>
        <dbReference type="EMBL" id="MBB3966283.1"/>
    </source>
</evidence>